<dbReference type="PANTHER" id="PTHR36511">
    <property type="entry name" value="MERR FAMILY BACTERIAL REGULATORY PROTEIN"/>
    <property type="match status" value="1"/>
</dbReference>
<protein>
    <submittedName>
        <fullName evidence="5">NadS family protein</fullName>
    </submittedName>
</protein>
<keyword evidence="3" id="KW-0804">Transcription</keyword>
<evidence type="ECO:0000256" key="1">
    <source>
        <dbReference type="ARBA" id="ARBA00023015"/>
    </source>
</evidence>
<dbReference type="AlphaFoldDB" id="A0A9X3ECG7"/>
<keyword evidence="6" id="KW-1185">Reference proteome</keyword>
<dbReference type="PROSITE" id="PS50943">
    <property type="entry name" value="HTH_CROC1"/>
    <property type="match status" value="1"/>
</dbReference>
<comment type="caution">
    <text evidence="5">The sequence shown here is derived from an EMBL/GenBank/DDBJ whole genome shotgun (WGS) entry which is preliminary data.</text>
</comment>
<reference evidence="5" key="1">
    <citation type="submission" date="2022-11" db="EMBL/GenBank/DDBJ databases">
        <title>Parathalassolutuus dongxingensis gen. nov., sp. nov., a novel member of family Oceanospirillaceae isolated from a coastal shrimp pond in Guangxi, China.</title>
        <authorList>
            <person name="Chen H."/>
        </authorList>
    </citation>
    <scope>NUCLEOTIDE SEQUENCE</scope>
    <source>
        <strain evidence="5">G-43</strain>
    </source>
</reference>
<sequence>MKDELFADLLASAEEMVAIETGVKAPAPEAVHVFDTVDVRAIREATGRSRDEFAVLIGTSVETVKSWENRRRNPTGPTQKLLLLIQHNPVAMTAILEQGAH</sequence>
<dbReference type="InterPro" id="IPR052359">
    <property type="entry name" value="HTH-type_reg/antitoxin"/>
</dbReference>
<accession>A0A9X3ECG7</accession>
<dbReference type="SUPFAM" id="SSF47413">
    <property type="entry name" value="lambda repressor-like DNA-binding domains"/>
    <property type="match status" value="1"/>
</dbReference>
<dbReference type="EMBL" id="JAPNOA010000018">
    <property type="protein sequence ID" value="MCY0964586.1"/>
    <property type="molecule type" value="Genomic_DNA"/>
</dbReference>
<keyword evidence="2" id="KW-0238">DNA-binding</keyword>
<dbReference type="InterPro" id="IPR001387">
    <property type="entry name" value="Cro/C1-type_HTH"/>
</dbReference>
<dbReference type="PANTHER" id="PTHR36511:SF3">
    <property type="entry name" value="ANTITOXIN HIGA-2"/>
    <property type="match status" value="1"/>
</dbReference>
<gene>
    <name evidence="5" type="primary">nadS</name>
    <name evidence="5" type="ORF">OUO13_05250</name>
</gene>
<dbReference type="InterPro" id="IPR047761">
    <property type="entry name" value="NadS-like"/>
</dbReference>
<evidence type="ECO:0000259" key="4">
    <source>
        <dbReference type="PROSITE" id="PS50943"/>
    </source>
</evidence>
<proteinExistence type="predicted"/>
<feature type="domain" description="HTH cro/C1-type" evidence="4">
    <location>
        <begin position="39"/>
        <end position="92"/>
    </location>
</feature>
<organism evidence="5 6">
    <name type="scientific">Parathalassolituus penaei</name>
    <dbReference type="NCBI Taxonomy" id="2997323"/>
    <lineage>
        <taxon>Bacteria</taxon>
        <taxon>Pseudomonadati</taxon>
        <taxon>Pseudomonadota</taxon>
        <taxon>Gammaproteobacteria</taxon>
        <taxon>Oceanospirillales</taxon>
        <taxon>Oceanospirillaceae</taxon>
        <taxon>Parathalassolituus</taxon>
    </lineage>
</organism>
<evidence type="ECO:0000313" key="6">
    <source>
        <dbReference type="Proteomes" id="UP001150830"/>
    </source>
</evidence>
<dbReference type="Gene3D" id="1.10.260.40">
    <property type="entry name" value="lambda repressor-like DNA-binding domains"/>
    <property type="match status" value="1"/>
</dbReference>
<dbReference type="Pfam" id="PF01381">
    <property type="entry name" value="HTH_3"/>
    <property type="match status" value="1"/>
</dbReference>
<dbReference type="RefSeq" id="WP_283172801.1">
    <property type="nucleotide sequence ID" value="NZ_JAPNOA010000018.1"/>
</dbReference>
<keyword evidence="1" id="KW-0805">Transcription regulation</keyword>
<dbReference type="CDD" id="cd00093">
    <property type="entry name" value="HTH_XRE"/>
    <property type="match status" value="1"/>
</dbReference>
<dbReference type="InterPro" id="IPR010982">
    <property type="entry name" value="Lambda_DNA-bd_dom_sf"/>
</dbReference>
<evidence type="ECO:0000313" key="5">
    <source>
        <dbReference type="EMBL" id="MCY0964586.1"/>
    </source>
</evidence>
<dbReference type="NCBIfam" id="NF041265">
    <property type="entry name" value="NadS"/>
    <property type="match status" value="1"/>
</dbReference>
<dbReference type="GO" id="GO:0003677">
    <property type="term" value="F:DNA binding"/>
    <property type="evidence" value="ECO:0007669"/>
    <property type="project" value="UniProtKB-KW"/>
</dbReference>
<dbReference type="Proteomes" id="UP001150830">
    <property type="component" value="Unassembled WGS sequence"/>
</dbReference>
<evidence type="ECO:0000256" key="2">
    <source>
        <dbReference type="ARBA" id="ARBA00023125"/>
    </source>
</evidence>
<name>A0A9X3ECG7_9GAMM</name>
<evidence type="ECO:0000256" key="3">
    <source>
        <dbReference type="ARBA" id="ARBA00023163"/>
    </source>
</evidence>